<gene>
    <name evidence="1" type="ORF">SAMN04488239_1257</name>
</gene>
<keyword evidence="1" id="KW-0670">Pyruvate</keyword>
<sequence length="95" mass="10196">MNLWQAEAALKEHNIHFQPGLNEDLTATATWGAQNLGLFPGARVEGVFSIWYGKALGMDRSMDPLRHANLAGTNPKGGTLLLVGDDYGAKSSTLV</sequence>
<name>A0A1G7EDI3_9RHOB</name>
<dbReference type="OrthoDB" id="9803617at2"/>
<dbReference type="AlphaFoldDB" id="A0A1G7EDI3"/>
<dbReference type="STRING" id="639004.SAMN04488239_1257"/>
<dbReference type="Gene3D" id="3.40.50.970">
    <property type="match status" value="1"/>
</dbReference>
<organism evidence="1 2">
    <name type="scientific">Ruegeria marina</name>
    <dbReference type="NCBI Taxonomy" id="639004"/>
    <lineage>
        <taxon>Bacteria</taxon>
        <taxon>Pseudomonadati</taxon>
        <taxon>Pseudomonadota</taxon>
        <taxon>Alphaproteobacteria</taxon>
        <taxon>Rhodobacterales</taxon>
        <taxon>Roseobacteraceae</taxon>
        <taxon>Ruegeria</taxon>
    </lineage>
</organism>
<keyword evidence="2" id="KW-1185">Reference proteome</keyword>
<evidence type="ECO:0000313" key="1">
    <source>
        <dbReference type="EMBL" id="SDE61536.1"/>
    </source>
</evidence>
<dbReference type="EMBL" id="FMZV01000025">
    <property type="protein sequence ID" value="SDE61536.1"/>
    <property type="molecule type" value="Genomic_DNA"/>
</dbReference>
<evidence type="ECO:0000313" key="2">
    <source>
        <dbReference type="Proteomes" id="UP000199628"/>
    </source>
</evidence>
<accession>A0A1G7EDI3</accession>
<reference evidence="2" key="1">
    <citation type="submission" date="2016-10" db="EMBL/GenBank/DDBJ databases">
        <authorList>
            <person name="Varghese N."/>
            <person name="Submissions S."/>
        </authorList>
    </citation>
    <scope>NUCLEOTIDE SEQUENCE [LARGE SCALE GENOMIC DNA]</scope>
    <source>
        <strain evidence="2">CGMCC 1.9108</strain>
    </source>
</reference>
<dbReference type="Proteomes" id="UP000199628">
    <property type="component" value="Unassembled WGS sequence"/>
</dbReference>
<proteinExistence type="predicted"/>
<protein>
    <submittedName>
        <fullName evidence="1">Indolepyruvate ferredoxin oxidoreductase</fullName>
    </submittedName>
</protein>